<name>A0ABU6IF71_9ACTN</name>
<sequence length="111" mass="12312">MKITVDLPEDAIERACGFIRCDGGEKQVVDISIVDAEENELNGLMFYTIHELAEINCEIKSDTPNTYLIKTALRNLLETYSEALDEVEDASNPAVLDSSEVECNLSEPISE</sequence>
<dbReference type="EMBL" id="JAYMFF010000002">
    <property type="protein sequence ID" value="MEC4175055.1"/>
    <property type="molecule type" value="Genomic_DNA"/>
</dbReference>
<proteinExistence type="predicted"/>
<protein>
    <submittedName>
        <fullName evidence="1">Uncharacterized protein</fullName>
    </submittedName>
</protein>
<organism evidence="1 2">
    <name type="scientific">Adlercreutzia wanghongyangiae</name>
    <dbReference type="NCBI Taxonomy" id="3111451"/>
    <lineage>
        <taxon>Bacteria</taxon>
        <taxon>Bacillati</taxon>
        <taxon>Actinomycetota</taxon>
        <taxon>Coriobacteriia</taxon>
        <taxon>Eggerthellales</taxon>
        <taxon>Eggerthellaceae</taxon>
        <taxon>Adlercreutzia</taxon>
    </lineage>
</organism>
<dbReference type="Proteomes" id="UP001349994">
    <property type="component" value="Unassembled WGS sequence"/>
</dbReference>
<comment type="caution">
    <text evidence="1">The sequence shown here is derived from an EMBL/GenBank/DDBJ whole genome shotgun (WGS) entry which is preliminary data.</text>
</comment>
<evidence type="ECO:0000313" key="1">
    <source>
        <dbReference type="EMBL" id="MEC4175055.1"/>
    </source>
</evidence>
<keyword evidence="2" id="KW-1185">Reference proteome</keyword>
<dbReference type="RefSeq" id="WP_338208606.1">
    <property type="nucleotide sequence ID" value="NZ_JAYMFF010000002.1"/>
</dbReference>
<gene>
    <name evidence="1" type="ORF">VIN30_01140</name>
</gene>
<reference evidence="1 2" key="1">
    <citation type="submission" date="2024-01" db="EMBL/GenBank/DDBJ databases">
        <title>novel species in genus Adlercreutzia.</title>
        <authorList>
            <person name="Liu X."/>
        </authorList>
    </citation>
    <scope>NUCLEOTIDE SEQUENCE [LARGE SCALE GENOMIC DNA]</scope>
    <source>
        <strain evidence="1 2">R7</strain>
    </source>
</reference>
<evidence type="ECO:0000313" key="2">
    <source>
        <dbReference type="Proteomes" id="UP001349994"/>
    </source>
</evidence>
<accession>A0ABU6IF71</accession>